<keyword evidence="7" id="KW-0547">Nucleotide-binding</keyword>
<dbReference type="Gene3D" id="3.40.50.620">
    <property type="entry name" value="HUPs"/>
    <property type="match status" value="1"/>
</dbReference>
<keyword evidence="9" id="KW-0067">ATP-binding</keyword>
<dbReference type="EMBL" id="KN714684">
    <property type="protein sequence ID" value="KUI55919.1"/>
    <property type="molecule type" value="Genomic_DNA"/>
</dbReference>
<gene>
    <name evidence="15" type="ORF">VP1G_03242</name>
</gene>
<organism evidence="15 16">
    <name type="scientific">Cytospora mali</name>
    <name type="common">Apple Valsa canker fungus</name>
    <name type="synonym">Valsa mali</name>
    <dbReference type="NCBI Taxonomy" id="578113"/>
    <lineage>
        <taxon>Eukaryota</taxon>
        <taxon>Fungi</taxon>
        <taxon>Dikarya</taxon>
        <taxon>Ascomycota</taxon>
        <taxon>Pezizomycotina</taxon>
        <taxon>Sordariomycetes</taxon>
        <taxon>Sordariomycetidae</taxon>
        <taxon>Diaporthales</taxon>
        <taxon>Cytosporaceae</taxon>
        <taxon>Cytospora</taxon>
    </lineage>
</organism>
<protein>
    <recommendedName>
        <fullName evidence="2">FAD synthase</fullName>
        <ecNumber evidence="2">2.7.7.2</ecNumber>
    </recommendedName>
    <alternativeName>
        <fullName evidence="10">FAD pyrophosphorylase</fullName>
    </alternativeName>
    <alternativeName>
        <fullName evidence="11">FMN adenylyltransferase</fullName>
    </alternativeName>
</protein>
<evidence type="ECO:0000259" key="14">
    <source>
        <dbReference type="Pfam" id="PF01507"/>
    </source>
</evidence>
<reference evidence="16" key="1">
    <citation type="submission" date="2014-12" db="EMBL/GenBank/DDBJ databases">
        <title>Genome Sequence of Valsa Canker Pathogens Uncovers a Specific Adaption of Colonization on Woody Bark.</title>
        <authorList>
            <person name="Yin Z."/>
            <person name="Liu H."/>
            <person name="Gao X."/>
            <person name="Li Z."/>
            <person name="Song N."/>
            <person name="Ke X."/>
            <person name="Dai Q."/>
            <person name="Wu Y."/>
            <person name="Sun Y."/>
            <person name="Xu J.-R."/>
            <person name="Kang Z.K."/>
            <person name="Wang L."/>
            <person name="Huang L."/>
        </authorList>
    </citation>
    <scope>NUCLEOTIDE SEQUENCE [LARGE SCALE GENOMIC DNA]</scope>
    <source>
        <strain evidence="16">SXYL134</strain>
    </source>
</reference>
<feature type="domain" description="Phosphoadenosine phosphosulphate reductase" evidence="14">
    <location>
        <begin position="228"/>
        <end position="316"/>
    </location>
</feature>
<feature type="region of interest" description="Disordered" evidence="13">
    <location>
        <begin position="132"/>
        <end position="160"/>
    </location>
</feature>
<name>A0A194UWC2_CYTMA</name>
<evidence type="ECO:0000313" key="16">
    <source>
        <dbReference type="Proteomes" id="UP000078576"/>
    </source>
</evidence>
<keyword evidence="4" id="KW-0288">FMN</keyword>
<evidence type="ECO:0000256" key="5">
    <source>
        <dbReference type="ARBA" id="ARBA00022679"/>
    </source>
</evidence>
<evidence type="ECO:0000256" key="12">
    <source>
        <dbReference type="ARBA" id="ARBA00049494"/>
    </source>
</evidence>
<evidence type="ECO:0000256" key="11">
    <source>
        <dbReference type="ARBA" id="ARBA00031871"/>
    </source>
</evidence>
<dbReference type="AlphaFoldDB" id="A0A194UWC2"/>
<dbReference type="PANTHER" id="PTHR23293">
    <property type="entry name" value="FAD SYNTHETASE-RELATED FMN ADENYLYLTRANSFERASE"/>
    <property type="match status" value="1"/>
</dbReference>
<dbReference type="GO" id="GO:0005524">
    <property type="term" value="F:ATP binding"/>
    <property type="evidence" value="ECO:0007669"/>
    <property type="project" value="UniProtKB-KW"/>
</dbReference>
<evidence type="ECO:0000313" key="15">
    <source>
        <dbReference type="EMBL" id="KUI55919.1"/>
    </source>
</evidence>
<dbReference type="InterPro" id="IPR014729">
    <property type="entry name" value="Rossmann-like_a/b/a_fold"/>
</dbReference>
<evidence type="ECO:0000256" key="9">
    <source>
        <dbReference type="ARBA" id="ARBA00022840"/>
    </source>
</evidence>
<evidence type="ECO:0000256" key="8">
    <source>
        <dbReference type="ARBA" id="ARBA00022827"/>
    </source>
</evidence>
<keyword evidence="8" id="KW-0274">FAD</keyword>
<keyword evidence="3" id="KW-0285">Flavoprotein</keyword>
<keyword evidence="5" id="KW-0808">Transferase</keyword>
<keyword evidence="16" id="KW-1185">Reference proteome</keyword>
<evidence type="ECO:0000256" key="10">
    <source>
        <dbReference type="ARBA" id="ARBA00031145"/>
    </source>
</evidence>
<feature type="region of interest" description="Disordered" evidence="13">
    <location>
        <begin position="311"/>
        <end position="347"/>
    </location>
</feature>
<evidence type="ECO:0000256" key="2">
    <source>
        <dbReference type="ARBA" id="ARBA00012393"/>
    </source>
</evidence>
<feature type="compositionally biased region" description="Low complexity" evidence="13">
    <location>
        <begin position="133"/>
        <end position="160"/>
    </location>
</feature>
<dbReference type="STRING" id="694573.A0A194UWC2"/>
<evidence type="ECO:0000256" key="3">
    <source>
        <dbReference type="ARBA" id="ARBA00022630"/>
    </source>
</evidence>
<evidence type="ECO:0000256" key="1">
    <source>
        <dbReference type="ARBA" id="ARBA00004726"/>
    </source>
</evidence>
<dbReference type="EC" id="2.7.7.2" evidence="2"/>
<feature type="region of interest" description="Disordered" evidence="13">
    <location>
        <begin position="1"/>
        <end position="20"/>
    </location>
</feature>
<dbReference type="InterPro" id="IPR002500">
    <property type="entry name" value="PAPS_reduct_dom"/>
</dbReference>
<keyword evidence="6" id="KW-0548">Nucleotidyltransferase</keyword>
<feature type="compositionally biased region" description="Basic and acidic residues" evidence="13">
    <location>
        <begin position="312"/>
        <end position="328"/>
    </location>
</feature>
<dbReference type="SUPFAM" id="SSF52402">
    <property type="entry name" value="Adenine nucleotide alpha hydrolases-like"/>
    <property type="match status" value="1"/>
</dbReference>
<dbReference type="CDD" id="cd23948">
    <property type="entry name" value="FAD_synthase"/>
    <property type="match status" value="1"/>
</dbReference>
<evidence type="ECO:0000256" key="4">
    <source>
        <dbReference type="ARBA" id="ARBA00022643"/>
    </source>
</evidence>
<proteinExistence type="predicted"/>
<sequence>MLHNHAANGTAPSDANRGVDAIDTSPTLRQVCLELQAKVDAFLAEDADTKLLRGLQAQVKEAVGVIDEALDRYRVGGRLIYEGNKVKNKKKKKKAHKSSHSVEELSLSYNGGKDCLVLLVLILACLPRHYEETSSVPSSSSPTTTIPSTTTTTTTNITNASINKLTAQIPTNTPAPPTPVRPSTPQPFPSTLQSVYIVSPQPFAEVDDFVDESVAKYHLELCRYSLPMRAALEEYLKERPRVKAVFVGTRRTDPHGASLTHFDQTDKDWPEFMRVHPVIDWHYAEIWAFIRHLEIPYLSLYDQGYTSLGGTKDTHPNPLLKREDEGEGFRPAYELLEDNEERLGRDR</sequence>
<dbReference type="Pfam" id="PF01507">
    <property type="entry name" value="PAPS_reduct"/>
    <property type="match status" value="1"/>
</dbReference>
<comment type="pathway">
    <text evidence="1">Cofactor biosynthesis; FAD biosynthesis; FAD from FMN: step 1/1.</text>
</comment>
<dbReference type="PANTHER" id="PTHR23293:SF9">
    <property type="entry name" value="FAD SYNTHASE"/>
    <property type="match status" value="1"/>
</dbReference>
<evidence type="ECO:0000256" key="7">
    <source>
        <dbReference type="ARBA" id="ARBA00022741"/>
    </source>
</evidence>
<dbReference type="GO" id="GO:0006747">
    <property type="term" value="P:FAD biosynthetic process"/>
    <property type="evidence" value="ECO:0007669"/>
    <property type="project" value="TreeGrafter"/>
</dbReference>
<dbReference type="GO" id="GO:0003919">
    <property type="term" value="F:FMN adenylyltransferase activity"/>
    <property type="evidence" value="ECO:0007669"/>
    <property type="project" value="UniProtKB-EC"/>
</dbReference>
<accession>A0A194UWC2</accession>
<dbReference type="Proteomes" id="UP000078576">
    <property type="component" value="Unassembled WGS sequence"/>
</dbReference>
<evidence type="ECO:0000256" key="13">
    <source>
        <dbReference type="SAM" id="MobiDB-lite"/>
    </source>
</evidence>
<comment type="catalytic activity">
    <reaction evidence="12">
        <text>FMN + ATP + H(+) = FAD + diphosphate</text>
        <dbReference type="Rhea" id="RHEA:17237"/>
        <dbReference type="ChEBI" id="CHEBI:15378"/>
        <dbReference type="ChEBI" id="CHEBI:30616"/>
        <dbReference type="ChEBI" id="CHEBI:33019"/>
        <dbReference type="ChEBI" id="CHEBI:57692"/>
        <dbReference type="ChEBI" id="CHEBI:58210"/>
        <dbReference type="EC" id="2.7.7.2"/>
    </reaction>
</comment>
<evidence type="ECO:0000256" key="6">
    <source>
        <dbReference type="ARBA" id="ARBA00022695"/>
    </source>
</evidence>
<dbReference type="OrthoDB" id="270728at2759"/>